<dbReference type="Gene3D" id="3.90.1150.10">
    <property type="entry name" value="Aspartate Aminotransferase, domain 1"/>
    <property type="match status" value="1"/>
</dbReference>
<dbReference type="InterPro" id="IPR004838">
    <property type="entry name" value="NHTrfase_class1_PyrdxlP-BS"/>
</dbReference>
<protein>
    <recommendedName>
        <fullName evidence="4">Aminotransferase</fullName>
        <ecNumber evidence="4">2.6.1.-</ecNumber>
    </recommendedName>
</protein>
<dbReference type="EMBL" id="CP109831">
    <property type="protein sequence ID" value="UYU19705.1"/>
    <property type="molecule type" value="Genomic_DNA"/>
</dbReference>
<keyword evidence="2 4" id="KW-0032">Aminotransferase</keyword>
<keyword evidence="7" id="KW-1185">Reference proteome</keyword>
<dbReference type="CDD" id="cd00609">
    <property type="entry name" value="AAT_like"/>
    <property type="match status" value="1"/>
</dbReference>
<dbReference type="NCBIfam" id="TIGR03540">
    <property type="entry name" value="DapC_direct"/>
    <property type="match status" value="1"/>
</dbReference>
<dbReference type="NCBIfam" id="NF006756">
    <property type="entry name" value="PRK09276.1"/>
    <property type="match status" value="1"/>
</dbReference>
<accession>A0AAX3ED39</accession>
<dbReference type="SUPFAM" id="SSF53383">
    <property type="entry name" value="PLP-dependent transferases"/>
    <property type="match status" value="1"/>
</dbReference>
<evidence type="ECO:0000313" key="7">
    <source>
        <dbReference type="Proteomes" id="UP001156196"/>
    </source>
</evidence>
<dbReference type="GO" id="GO:0010285">
    <property type="term" value="F:L,L-diaminopimelate aminotransferase activity"/>
    <property type="evidence" value="ECO:0007669"/>
    <property type="project" value="InterPro"/>
</dbReference>
<dbReference type="InterPro" id="IPR015421">
    <property type="entry name" value="PyrdxlP-dep_Trfase_major"/>
</dbReference>
<evidence type="ECO:0000256" key="1">
    <source>
        <dbReference type="ARBA" id="ARBA00001933"/>
    </source>
</evidence>
<feature type="domain" description="Aminotransferase class I/classII large" evidence="5">
    <location>
        <begin position="31"/>
        <end position="377"/>
    </location>
</feature>
<proteinExistence type="inferred from homology"/>
<dbReference type="PROSITE" id="PS00105">
    <property type="entry name" value="AA_TRANSFER_CLASS_1"/>
    <property type="match status" value="1"/>
</dbReference>
<dbReference type="InterPro" id="IPR050881">
    <property type="entry name" value="LL-DAP_aminotransferase"/>
</dbReference>
<dbReference type="PANTHER" id="PTHR42832">
    <property type="entry name" value="AMINO ACID AMINOTRANSFERASE"/>
    <property type="match status" value="1"/>
</dbReference>
<dbReference type="PANTHER" id="PTHR42832:SF3">
    <property type="entry name" value="L-GLUTAMINE--4-(METHYLSULFANYL)-2-OXOBUTANOATE AMINOTRANSFERASE"/>
    <property type="match status" value="1"/>
</dbReference>
<dbReference type="InterPro" id="IPR004839">
    <property type="entry name" value="Aminotransferase_I/II_large"/>
</dbReference>
<evidence type="ECO:0000256" key="3">
    <source>
        <dbReference type="ARBA" id="ARBA00022679"/>
    </source>
</evidence>
<dbReference type="InterPro" id="IPR015424">
    <property type="entry name" value="PyrdxlP-dep_Trfase"/>
</dbReference>
<evidence type="ECO:0000256" key="2">
    <source>
        <dbReference type="ARBA" id="ARBA00022576"/>
    </source>
</evidence>
<evidence type="ECO:0000256" key="4">
    <source>
        <dbReference type="RuleBase" id="RU000481"/>
    </source>
</evidence>
<dbReference type="GO" id="GO:0030170">
    <property type="term" value="F:pyridoxal phosphate binding"/>
    <property type="evidence" value="ECO:0007669"/>
    <property type="project" value="InterPro"/>
</dbReference>
<dbReference type="Pfam" id="PF00155">
    <property type="entry name" value="Aminotran_1_2"/>
    <property type="match status" value="1"/>
</dbReference>
<gene>
    <name evidence="6" type="ORF">OH143_03830</name>
</gene>
<keyword evidence="3 4" id="KW-0808">Transferase</keyword>
<comment type="similarity">
    <text evidence="4">Belongs to the class-I pyridoxal-phosphate-dependent aminotransferase family.</text>
</comment>
<comment type="cofactor">
    <cofactor evidence="1 4">
        <name>pyridoxal 5'-phosphate</name>
        <dbReference type="ChEBI" id="CHEBI:597326"/>
    </cofactor>
</comment>
<dbReference type="KEGG" id="msum:OH143_03830"/>
<name>A0AAX3ED39_9EURY</name>
<dbReference type="AlphaFoldDB" id="A0AAX3ED39"/>
<evidence type="ECO:0000259" key="5">
    <source>
        <dbReference type="Pfam" id="PF00155"/>
    </source>
</evidence>
<dbReference type="Proteomes" id="UP001156196">
    <property type="component" value="Chromosome"/>
</dbReference>
<evidence type="ECO:0000313" key="6">
    <source>
        <dbReference type="EMBL" id="UYU19705.1"/>
    </source>
</evidence>
<reference evidence="6" key="1">
    <citation type="submission" date="2022-10" db="EMBL/GenBank/DDBJ databases">
        <title>Complete genome of Methanoculleus submarinus DSM 15122.</title>
        <authorList>
            <person name="Chen S.-C."/>
            <person name="Lai S.-J."/>
            <person name="You Y.-T."/>
        </authorList>
    </citation>
    <scope>NUCLEOTIDE SEQUENCE</scope>
    <source>
        <strain evidence="6">DSM 15122</strain>
    </source>
</reference>
<sequence length="383" mass="42153">MMYSRRMDHLPPYLFARIDEMKEEKQRQGVDVIDLGVGDPDLPTPPHIVEALCDAARNPKNHHYPSYTGMLAYREAVADWYRTRFGVDLDAKKETLALIGSKEGIAHIAEAFVNPGEVVLAADPGYPVYKTSTLFAEGKVHEMPIRAENDFLPVLEDIPADVVKQAKLIFINYPNNPTAAIAPLSFFEEVVEFAREHEIVVVHDNAYSEITFDGYRAPSFLEADGAMEVGVEMHSLSKTYNMTGWRIGMACGNPEIVAGLGRVKTNVDSGAFNAIQHAAITALTGPQDCISEACSVYRERRDVLVKGLSEIGLDVTAPKATFYVWAPVDDSMAFAAQLLDKAGIVATPGIGFGKNGEGFIRFAITRSIERINEAVERMRGIDL</sequence>
<dbReference type="InterPro" id="IPR019881">
    <property type="entry name" value="DAP-NH2Trfase_DapL_Desulfo"/>
</dbReference>
<dbReference type="InterPro" id="IPR015422">
    <property type="entry name" value="PyrdxlP-dep_Trfase_small"/>
</dbReference>
<dbReference type="Gene3D" id="3.40.640.10">
    <property type="entry name" value="Type I PLP-dependent aspartate aminotransferase-like (Major domain)"/>
    <property type="match status" value="1"/>
</dbReference>
<organism evidence="6 7">
    <name type="scientific">Methanoculleus submarinus</name>
    <dbReference type="NCBI Taxonomy" id="204050"/>
    <lineage>
        <taxon>Archaea</taxon>
        <taxon>Methanobacteriati</taxon>
        <taxon>Methanobacteriota</taxon>
        <taxon>Stenosarchaea group</taxon>
        <taxon>Methanomicrobia</taxon>
        <taxon>Methanomicrobiales</taxon>
        <taxon>Methanomicrobiaceae</taxon>
        <taxon>Methanoculleus</taxon>
    </lineage>
</organism>
<dbReference type="EC" id="2.6.1.-" evidence="4"/>
<dbReference type="GO" id="GO:0009089">
    <property type="term" value="P:lysine biosynthetic process via diaminopimelate"/>
    <property type="evidence" value="ECO:0007669"/>
    <property type="project" value="InterPro"/>
</dbReference>